<proteinExistence type="predicted"/>
<comment type="caution">
    <text evidence="1">The sequence shown here is derived from an EMBL/GenBank/DDBJ whole genome shotgun (WGS) entry which is preliminary data.</text>
</comment>
<name>A0ABP3FLM9_9GAMM</name>
<dbReference type="EMBL" id="BAAAFR010000005">
    <property type="protein sequence ID" value="GAA0319223.1"/>
    <property type="molecule type" value="Genomic_DNA"/>
</dbReference>
<organism evidence="1 2">
    <name type="scientific">Psychrobacter aestuarii</name>
    <dbReference type="NCBI Taxonomy" id="556327"/>
    <lineage>
        <taxon>Bacteria</taxon>
        <taxon>Pseudomonadati</taxon>
        <taxon>Pseudomonadota</taxon>
        <taxon>Gammaproteobacteria</taxon>
        <taxon>Moraxellales</taxon>
        <taxon>Moraxellaceae</taxon>
        <taxon>Psychrobacter</taxon>
    </lineage>
</organism>
<dbReference type="Proteomes" id="UP001501787">
    <property type="component" value="Unassembled WGS sequence"/>
</dbReference>
<keyword evidence="2" id="KW-1185">Reference proteome</keyword>
<gene>
    <name evidence="1" type="ORF">GCM10009129_16060</name>
</gene>
<sequence length="140" mass="16745">MSFILKEELLQSQDTWKRSQIRLTPSLYDAVMRYAEENILSLNSALMYLTDEGLVSTKKDIKRKIIFTEWHPLHELEDSSDFISHNNKVRMSCSEYMSNFFNERPSYELIKFEFKSQVQRIGKKDQEILFGIRIWYSYPA</sequence>
<reference evidence="2" key="1">
    <citation type="journal article" date="2019" name="Int. J. Syst. Evol. Microbiol.">
        <title>The Global Catalogue of Microorganisms (GCM) 10K type strain sequencing project: providing services to taxonomists for standard genome sequencing and annotation.</title>
        <authorList>
            <consortium name="The Broad Institute Genomics Platform"/>
            <consortium name="The Broad Institute Genome Sequencing Center for Infectious Disease"/>
            <person name="Wu L."/>
            <person name="Ma J."/>
        </authorList>
    </citation>
    <scope>NUCLEOTIDE SEQUENCE [LARGE SCALE GENOMIC DNA]</scope>
    <source>
        <strain evidence="2">JCM 16343</strain>
    </source>
</reference>
<evidence type="ECO:0000313" key="2">
    <source>
        <dbReference type="Proteomes" id="UP001501787"/>
    </source>
</evidence>
<accession>A0ABP3FLM9</accession>
<evidence type="ECO:0000313" key="1">
    <source>
        <dbReference type="EMBL" id="GAA0319223.1"/>
    </source>
</evidence>
<protein>
    <submittedName>
        <fullName evidence="1">Uncharacterized protein</fullName>
    </submittedName>
</protein>